<evidence type="ECO:0000256" key="1">
    <source>
        <dbReference type="SAM" id="MobiDB-lite"/>
    </source>
</evidence>
<keyword evidence="3" id="KW-1185">Reference proteome</keyword>
<accession>A0A9N8DC88</accession>
<dbReference type="EMBL" id="CAICTM010000081">
    <property type="protein sequence ID" value="CAB9500343.1"/>
    <property type="molecule type" value="Genomic_DNA"/>
</dbReference>
<organism evidence="2 3">
    <name type="scientific">Seminavis robusta</name>
    <dbReference type="NCBI Taxonomy" id="568900"/>
    <lineage>
        <taxon>Eukaryota</taxon>
        <taxon>Sar</taxon>
        <taxon>Stramenopiles</taxon>
        <taxon>Ochrophyta</taxon>
        <taxon>Bacillariophyta</taxon>
        <taxon>Bacillariophyceae</taxon>
        <taxon>Bacillariophycidae</taxon>
        <taxon>Naviculales</taxon>
        <taxon>Naviculaceae</taxon>
        <taxon>Seminavis</taxon>
    </lineage>
</organism>
<evidence type="ECO:0000313" key="3">
    <source>
        <dbReference type="Proteomes" id="UP001153069"/>
    </source>
</evidence>
<proteinExistence type="predicted"/>
<feature type="compositionally biased region" description="Basic and acidic residues" evidence="1">
    <location>
        <begin position="14"/>
        <end position="28"/>
    </location>
</feature>
<feature type="region of interest" description="Disordered" evidence="1">
    <location>
        <begin position="1"/>
        <end position="44"/>
    </location>
</feature>
<sequence>MSKAPQYPSGVNQNERRNSRNNAREEQRPPVGQGGPQTENEQEALRTLLSLPLAQVGRRIDTLPISQNPISYQQIRSIIHDVLAIVDDDDDIFL</sequence>
<name>A0A9N8DC88_9STRA</name>
<protein>
    <submittedName>
        <fullName evidence="2">Uncharacterized protein</fullName>
    </submittedName>
</protein>
<dbReference type="Proteomes" id="UP001153069">
    <property type="component" value="Unassembled WGS sequence"/>
</dbReference>
<gene>
    <name evidence="2" type="ORF">SEMRO_82_G043680.1</name>
</gene>
<reference evidence="2" key="1">
    <citation type="submission" date="2020-06" db="EMBL/GenBank/DDBJ databases">
        <authorList>
            <consortium name="Plant Systems Biology data submission"/>
        </authorList>
    </citation>
    <scope>NUCLEOTIDE SEQUENCE</scope>
    <source>
        <strain evidence="2">D6</strain>
    </source>
</reference>
<comment type="caution">
    <text evidence="2">The sequence shown here is derived from an EMBL/GenBank/DDBJ whole genome shotgun (WGS) entry which is preliminary data.</text>
</comment>
<evidence type="ECO:0000313" key="2">
    <source>
        <dbReference type="EMBL" id="CAB9500343.1"/>
    </source>
</evidence>
<dbReference type="AlphaFoldDB" id="A0A9N8DC88"/>